<dbReference type="Gene3D" id="3.30.70.1320">
    <property type="entry name" value="Multidrug efflux transporter AcrB pore domain like"/>
    <property type="match status" value="1"/>
</dbReference>
<dbReference type="SUPFAM" id="SSF82693">
    <property type="entry name" value="Multidrug efflux transporter AcrB pore domain, PN1, PN2, PC1 and PC2 subdomains"/>
    <property type="match status" value="3"/>
</dbReference>
<accession>A0A6P1DUH7</accession>
<comment type="subcellular location">
    <subcellularLocation>
        <location evidence="1">Cell inner membrane</location>
        <topology evidence="1">Multi-pass membrane protein</topology>
    </subcellularLocation>
</comment>
<keyword evidence="6 8" id="KW-1133">Transmembrane helix</keyword>
<keyword evidence="7 8" id="KW-0472">Membrane</keyword>
<dbReference type="GO" id="GO:0005886">
    <property type="term" value="C:plasma membrane"/>
    <property type="evidence" value="ECO:0007669"/>
    <property type="project" value="UniProtKB-SubCell"/>
</dbReference>
<feature type="transmembrane region" description="Helical" evidence="8">
    <location>
        <begin position="360"/>
        <end position="380"/>
    </location>
</feature>
<gene>
    <name evidence="9" type="ORF">G3480_08505</name>
</gene>
<keyword evidence="5 8" id="KW-0812">Transmembrane</keyword>
<protein>
    <submittedName>
        <fullName evidence="9">Efflux RND transporter permease subunit</fullName>
    </submittedName>
</protein>
<feature type="transmembrane region" description="Helical" evidence="8">
    <location>
        <begin position="530"/>
        <end position="548"/>
    </location>
</feature>
<dbReference type="InterPro" id="IPR001036">
    <property type="entry name" value="Acrflvin-R"/>
</dbReference>
<feature type="transmembrane region" description="Helical" evidence="8">
    <location>
        <begin position="334"/>
        <end position="353"/>
    </location>
</feature>
<keyword evidence="2" id="KW-0813">Transport</keyword>
<evidence type="ECO:0000256" key="1">
    <source>
        <dbReference type="ARBA" id="ARBA00004429"/>
    </source>
</evidence>
<keyword evidence="3" id="KW-1003">Cell membrane</keyword>
<dbReference type="PANTHER" id="PTHR32063:SF14">
    <property type="entry name" value="BLL4319 PROTEIN"/>
    <property type="match status" value="1"/>
</dbReference>
<feature type="transmembrane region" description="Helical" evidence="8">
    <location>
        <begin position="432"/>
        <end position="452"/>
    </location>
</feature>
<dbReference type="FunFam" id="1.20.1640.10:FF:000001">
    <property type="entry name" value="Efflux pump membrane transporter"/>
    <property type="match status" value="1"/>
</dbReference>
<evidence type="ECO:0000256" key="4">
    <source>
        <dbReference type="ARBA" id="ARBA00022519"/>
    </source>
</evidence>
<reference evidence="10" key="1">
    <citation type="journal article" date="2020" name="Microbiol. Resour. Announc.">
        <title>Draft Genome Sequences of Thiorhodococcus mannitoliphagus and Thiorhodococcus minor, Purple Sulfur Photosynthetic Bacteria in the Gammaproteobacterial Family Chromatiaceae.</title>
        <authorList>
            <person name="Aviles F.A."/>
            <person name="Meyer T.E."/>
            <person name="Kyndt J.A."/>
        </authorList>
    </citation>
    <scope>NUCLEOTIDE SEQUENCE [LARGE SCALE GENOMIC DNA]</scope>
    <source>
        <strain evidence="10">DSM 18266</strain>
    </source>
</reference>
<evidence type="ECO:0000256" key="3">
    <source>
        <dbReference type="ARBA" id="ARBA00022475"/>
    </source>
</evidence>
<feature type="transmembrane region" description="Helical" evidence="8">
    <location>
        <begin position="464"/>
        <end position="487"/>
    </location>
</feature>
<feature type="transmembrane region" description="Helical" evidence="8">
    <location>
        <begin position="12"/>
        <end position="29"/>
    </location>
</feature>
<evidence type="ECO:0000256" key="7">
    <source>
        <dbReference type="ARBA" id="ARBA00023136"/>
    </source>
</evidence>
<dbReference type="EMBL" id="JAAIJR010000026">
    <property type="protein sequence ID" value="NEX20346.1"/>
    <property type="molecule type" value="Genomic_DNA"/>
</dbReference>
<dbReference type="Gene3D" id="3.30.70.1430">
    <property type="entry name" value="Multidrug efflux transporter AcrB pore domain"/>
    <property type="match status" value="2"/>
</dbReference>
<dbReference type="Gene3D" id="3.30.70.1440">
    <property type="entry name" value="Multidrug efflux transporter AcrB pore domain"/>
    <property type="match status" value="1"/>
</dbReference>
<dbReference type="InterPro" id="IPR027463">
    <property type="entry name" value="AcrB_DN_DC_subdom"/>
</dbReference>
<evidence type="ECO:0000256" key="6">
    <source>
        <dbReference type="ARBA" id="ARBA00022989"/>
    </source>
</evidence>
<evidence type="ECO:0000256" key="8">
    <source>
        <dbReference type="SAM" id="Phobius"/>
    </source>
</evidence>
<dbReference type="Gene3D" id="3.30.2090.10">
    <property type="entry name" value="Multidrug efflux transporter AcrB TolC docking domain, DN and DC subdomains"/>
    <property type="match status" value="2"/>
</dbReference>
<feature type="transmembrane region" description="Helical" evidence="8">
    <location>
        <begin position="386"/>
        <end position="411"/>
    </location>
</feature>
<keyword evidence="10" id="KW-1185">Reference proteome</keyword>
<evidence type="ECO:0000256" key="5">
    <source>
        <dbReference type="ARBA" id="ARBA00022692"/>
    </source>
</evidence>
<feature type="transmembrane region" description="Helical" evidence="8">
    <location>
        <begin position="860"/>
        <end position="880"/>
    </location>
</feature>
<feature type="transmembrane region" description="Helical" evidence="8">
    <location>
        <begin position="957"/>
        <end position="978"/>
    </location>
</feature>
<evidence type="ECO:0000313" key="10">
    <source>
        <dbReference type="Proteomes" id="UP000471640"/>
    </source>
</evidence>
<dbReference type="Pfam" id="PF00873">
    <property type="entry name" value="ACR_tran"/>
    <property type="match status" value="1"/>
</dbReference>
<evidence type="ECO:0000256" key="2">
    <source>
        <dbReference type="ARBA" id="ARBA00022448"/>
    </source>
</evidence>
<proteinExistence type="predicted"/>
<dbReference type="SUPFAM" id="SSF82866">
    <property type="entry name" value="Multidrug efflux transporter AcrB transmembrane domain"/>
    <property type="match status" value="2"/>
</dbReference>
<sequence length="1037" mass="113546">MIISDISITRPVLASVLSMLLVAFGLVSFDRLPLRQYPDTDPPVVSIETIYPGAAAIVVENRITQLIEDRIAGIEGIRTIESTSEDGRSQVNVEFSIDRDIDGAANDIRDRVSAILDQLPAETEPPEIQKVDSNEDVIMWLNLTSDQMTVPELTDYARRYLVDRFSVLDGVARVRIGGSQVFAMRVWLDRKALAARGLTVADVEDALRAENLELPAGEVESIDRQFTVRVNRNFNSAEDFARLVLARGEDGYLVRLSDVARVERGTEEDRTFFRGNAVPMVGIGIIKQSTANTIAVAEAAKAEMTRINPTLPKGMAIKQSYDTSVFVKDAILEVYKTLGIAIGLVILVIYLFLGSVRATLVPAVTVPVSIVATFTVLLALGFSINILTLLALVLAIGLVVDDAIVVLENIHRRMEEHGETRLVAAYRGTRQVGFAVIATTLVLASVFIPIAFLQGDIGRLFAEFALTMVAAVVFSSFVALSLSAMLASKVLPQSHGGKASGGSLLELTDRAFDWVRRGYARLLGFLMRQAWIVVLSLVATIGAAAWLFQHIPQEYTPKEDRGAFFILVNGPEGASHAYMKTYMNEIERRLLPYAESGEALRVLVRTPRSFSSTATFNSGIVIIVLADYAERRSAWAIMGEIRAKLADLPGVKAFPVMRQGFGGRTQKPVQFVLGGGTYEELAQWRDRLLAEIEKDNPGLIGIDWDYKETKPQLEVEIDYDRAADLGVTVGTIGRTLETMLGSRKVTTYLESGEEYDVILEGERDTQRTPGSLDNLYVSSSRSDALIPLANLVKVTESADSQSLNRFNRIRAITLEASLSDDLALGEALSYLERKVREHLPERAQIDYKGQSRDLRSSSQGVLFVFLLGIAVVYLVLAAQFESWVHPFVIMLTVPLAMGGALLGLWATDQTLNIYSQIGLIMLVGLSAKNGILIVEFANQLRDQGWEFRAALLEASSVRLRPILMTGITTAAGSIPLLLSSGAGSETRMVIGTVILAGVLAATFFTLFVVPVAYDLLARHTGSPGDVKRRLEHELSES</sequence>
<dbReference type="RefSeq" id="WP_164653443.1">
    <property type="nucleotide sequence ID" value="NZ_JAAIJR010000026.1"/>
</dbReference>
<dbReference type="Proteomes" id="UP000471640">
    <property type="component" value="Unassembled WGS sequence"/>
</dbReference>
<dbReference type="PRINTS" id="PR00702">
    <property type="entry name" value="ACRIFLAVINRP"/>
</dbReference>
<feature type="transmembrane region" description="Helical" evidence="8">
    <location>
        <begin position="886"/>
        <end position="905"/>
    </location>
</feature>
<comment type="caution">
    <text evidence="9">The sequence shown here is derived from an EMBL/GenBank/DDBJ whole genome shotgun (WGS) entry which is preliminary data.</text>
</comment>
<evidence type="ECO:0000313" key="9">
    <source>
        <dbReference type="EMBL" id="NEX20346.1"/>
    </source>
</evidence>
<keyword evidence="4" id="KW-0997">Cell inner membrane</keyword>
<organism evidence="9 10">
    <name type="scientific">Thiorhodococcus mannitoliphagus</name>
    <dbReference type="NCBI Taxonomy" id="329406"/>
    <lineage>
        <taxon>Bacteria</taxon>
        <taxon>Pseudomonadati</taxon>
        <taxon>Pseudomonadota</taxon>
        <taxon>Gammaproteobacteria</taxon>
        <taxon>Chromatiales</taxon>
        <taxon>Chromatiaceae</taxon>
        <taxon>Thiorhodococcus</taxon>
    </lineage>
</organism>
<reference evidence="9 10" key="2">
    <citation type="submission" date="2020-02" db="EMBL/GenBank/DDBJ databases">
        <title>Genome sequences of Thiorhodococcus mannitoliphagus and Thiorhodococcus minor, purple sulfur photosynthetic bacteria in the gammaproteobacterial family, Chromatiaceae.</title>
        <authorList>
            <person name="Aviles F.A."/>
            <person name="Meyer T.E."/>
            <person name="Kyndt J.A."/>
        </authorList>
    </citation>
    <scope>NUCLEOTIDE SEQUENCE [LARGE SCALE GENOMIC DNA]</scope>
    <source>
        <strain evidence="9 10">DSM 18266</strain>
    </source>
</reference>
<name>A0A6P1DUH7_9GAMM</name>
<dbReference type="Gene3D" id="1.20.1640.10">
    <property type="entry name" value="Multidrug efflux transporter AcrB transmembrane domain"/>
    <property type="match status" value="2"/>
</dbReference>
<dbReference type="PANTHER" id="PTHR32063">
    <property type="match status" value="1"/>
</dbReference>
<dbReference type="SUPFAM" id="SSF82714">
    <property type="entry name" value="Multidrug efflux transporter AcrB TolC docking domain, DN and DC subdomains"/>
    <property type="match status" value="2"/>
</dbReference>
<feature type="transmembrane region" description="Helical" evidence="8">
    <location>
        <begin position="917"/>
        <end position="937"/>
    </location>
</feature>
<dbReference type="GO" id="GO:0042910">
    <property type="term" value="F:xenobiotic transmembrane transporter activity"/>
    <property type="evidence" value="ECO:0007669"/>
    <property type="project" value="TreeGrafter"/>
</dbReference>
<dbReference type="AlphaFoldDB" id="A0A6P1DUH7"/>
<feature type="transmembrane region" description="Helical" evidence="8">
    <location>
        <begin position="990"/>
        <end position="1013"/>
    </location>
</feature>